<evidence type="ECO:0000259" key="1">
    <source>
        <dbReference type="Pfam" id="PF07995"/>
    </source>
</evidence>
<gene>
    <name evidence="2" type="ORF">FHR97_001205</name>
</gene>
<dbReference type="AlphaFoldDB" id="A0A7W5ETG7"/>
<evidence type="ECO:0000313" key="2">
    <source>
        <dbReference type="EMBL" id="MBB3230371.1"/>
    </source>
</evidence>
<protein>
    <submittedName>
        <fullName evidence="2">Glucose/arabinose dehydrogenase</fullName>
    </submittedName>
</protein>
<feature type="domain" description="Glucose/Sorbosone dehydrogenase" evidence="1">
    <location>
        <begin position="63"/>
        <end position="389"/>
    </location>
</feature>
<dbReference type="PANTHER" id="PTHR19328:SF75">
    <property type="entry name" value="ALDOSE SUGAR DEHYDROGENASE YLII"/>
    <property type="match status" value="1"/>
</dbReference>
<dbReference type="InterPro" id="IPR011042">
    <property type="entry name" value="6-blade_b-propeller_TolB-like"/>
</dbReference>
<dbReference type="EMBL" id="JACHXR010000002">
    <property type="protein sequence ID" value="MBB3230371.1"/>
    <property type="molecule type" value="Genomic_DNA"/>
</dbReference>
<dbReference type="Gene3D" id="2.120.10.30">
    <property type="entry name" value="TolB, C-terminal domain"/>
    <property type="match status" value="1"/>
</dbReference>
<dbReference type="Pfam" id="PF07995">
    <property type="entry name" value="GSDH"/>
    <property type="match status" value="1"/>
</dbReference>
<name>A0A7W5ETG7_9GAMM</name>
<proteinExistence type="predicted"/>
<keyword evidence="3" id="KW-1185">Reference proteome</keyword>
<comment type="caution">
    <text evidence="2">The sequence shown here is derived from an EMBL/GenBank/DDBJ whole genome shotgun (WGS) entry which is preliminary data.</text>
</comment>
<reference evidence="2 3" key="1">
    <citation type="submission" date="2020-08" db="EMBL/GenBank/DDBJ databases">
        <title>Genomic Encyclopedia of Type Strains, Phase III (KMG-III): the genomes of soil and plant-associated and newly described type strains.</title>
        <authorList>
            <person name="Whitman W."/>
        </authorList>
    </citation>
    <scope>NUCLEOTIDE SEQUENCE [LARGE SCALE GENOMIC DNA]</scope>
    <source>
        <strain evidence="2 3">CECT 7744</strain>
    </source>
</reference>
<organism evidence="2 3">
    <name type="scientific">Halomonas stenophila</name>
    <dbReference type="NCBI Taxonomy" id="795312"/>
    <lineage>
        <taxon>Bacteria</taxon>
        <taxon>Pseudomonadati</taxon>
        <taxon>Pseudomonadota</taxon>
        <taxon>Gammaproteobacteria</taxon>
        <taxon>Oceanospirillales</taxon>
        <taxon>Halomonadaceae</taxon>
        <taxon>Halomonas</taxon>
    </lineage>
</organism>
<dbReference type="PANTHER" id="PTHR19328">
    <property type="entry name" value="HEDGEHOG-INTERACTING PROTEIN"/>
    <property type="match status" value="1"/>
</dbReference>
<dbReference type="SUPFAM" id="SSF50952">
    <property type="entry name" value="Soluble quinoprotein glucose dehydrogenase"/>
    <property type="match status" value="1"/>
</dbReference>
<dbReference type="RefSeq" id="WP_246403794.1">
    <property type="nucleotide sequence ID" value="NZ_JACHXR010000002.1"/>
</dbReference>
<dbReference type="InterPro" id="IPR012938">
    <property type="entry name" value="Glc/Sorbosone_DH"/>
</dbReference>
<accession>A0A7W5ETG7</accession>
<dbReference type="Proteomes" id="UP000518892">
    <property type="component" value="Unassembled WGS sequence"/>
</dbReference>
<evidence type="ECO:0000313" key="3">
    <source>
        <dbReference type="Proteomes" id="UP000518892"/>
    </source>
</evidence>
<sequence length="394" mass="42551">MMPAAPLRPRPDATPTPPRHRGAWWLAGLLLVAGGHAPAATVIAERIDGTVHDVRLVRLAEGLEHPWSVACLPDGRFLVSERPGRLVLIDGQGHTRRVDGVPRVAARSQGGLLDLALHPEYGDGEHDWLYFSYARSGPGGTGTAVSRAQLSGTRLSEAEEIFAQARFSSPSHHYGGRLAWRQDGTLLLTIGDRGEGPRAQDGGDHAGSVIRLTETGGIPADNPFVDDPQVADAVYTLGNRNIQGLTVATDGTIWASEHGPRTGDEINRIEAGVNYGWPEVTLGRDYATNQPIGRDSAPGMRDPLFVFAGRYAPSGLTHVDSRHFPGWRGDLLAGGLRSQRLVRLSVEGDEVRKAEVLLDGQIGRIRDVRQGPEGYVYLLNDRPDGGLFRLEPAD</sequence>
<dbReference type="InterPro" id="IPR011041">
    <property type="entry name" value="Quinoprot_gluc/sorb_DH_b-prop"/>
</dbReference>